<dbReference type="GO" id="GO:0016020">
    <property type="term" value="C:membrane"/>
    <property type="evidence" value="ECO:0007669"/>
    <property type="project" value="UniProtKB-SubCell"/>
</dbReference>
<evidence type="ECO:0000256" key="4">
    <source>
        <dbReference type="ARBA" id="ARBA00023136"/>
    </source>
</evidence>
<comment type="caution">
    <text evidence="8">The sequence shown here is derived from an EMBL/GenBank/DDBJ whole genome shotgun (WGS) entry which is preliminary data.</text>
</comment>
<evidence type="ECO:0000256" key="2">
    <source>
        <dbReference type="ARBA" id="ARBA00022692"/>
    </source>
</evidence>
<evidence type="ECO:0000313" key="9">
    <source>
        <dbReference type="Proteomes" id="UP000799444"/>
    </source>
</evidence>
<dbReference type="PANTHER" id="PTHR33048">
    <property type="entry name" value="PTH11-LIKE INTEGRAL MEMBRANE PROTEIN (AFU_ORTHOLOGUE AFUA_5G11245)"/>
    <property type="match status" value="1"/>
</dbReference>
<keyword evidence="9" id="KW-1185">Reference proteome</keyword>
<dbReference type="EMBL" id="ML996217">
    <property type="protein sequence ID" value="KAF2730440.1"/>
    <property type="molecule type" value="Genomic_DNA"/>
</dbReference>
<proteinExistence type="inferred from homology"/>
<evidence type="ECO:0000313" key="8">
    <source>
        <dbReference type="EMBL" id="KAF2730440.1"/>
    </source>
</evidence>
<dbReference type="AlphaFoldDB" id="A0A9P4UZP2"/>
<dbReference type="Pfam" id="PF20684">
    <property type="entry name" value="Fung_rhodopsin"/>
    <property type="match status" value="1"/>
</dbReference>
<feature type="transmembrane region" description="Helical" evidence="6">
    <location>
        <begin position="125"/>
        <end position="145"/>
    </location>
</feature>
<evidence type="ECO:0000259" key="7">
    <source>
        <dbReference type="Pfam" id="PF20684"/>
    </source>
</evidence>
<keyword evidence="4 6" id="KW-0472">Membrane</keyword>
<dbReference type="Proteomes" id="UP000799444">
    <property type="component" value="Unassembled WGS sequence"/>
</dbReference>
<dbReference type="OrthoDB" id="5378633at2759"/>
<feature type="transmembrane region" description="Helical" evidence="6">
    <location>
        <begin position="242"/>
        <end position="260"/>
    </location>
</feature>
<feature type="transmembrane region" description="Helical" evidence="6">
    <location>
        <begin position="165"/>
        <end position="192"/>
    </location>
</feature>
<comment type="similarity">
    <text evidence="5">Belongs to the SAT4 family.</text>
</comment>
<keyword evidence="3 6" id="KW-1133">Transmembrane helix</keyword>
<protein>
    <recommendedName>
        <fullName evidence="7">Rhodopsin domain-containing protein</fullName>
    </recommendedName>
</protein>
<name>A0A9P4UZP2_9PLEO</name>
<feature type="transmembrane region" description="Helical" evidence="6">
    <location>
        <begin position="12"/>
        <end position="37"/>
    </location>
</feature>
<dbReference type="InterPro" id="IPR052337">
    <property type="entry name" value="SAT4-like"/>
</dbReference>
<feature type="transmembrane region" description="Helical" evidence="6">
    <location>
        <begin position="204"/>
        <end position="222"/>
    </location>
</feature>
<evidence type="ECO:0000256" key="6">
    <source>
        <dbReference type="SAM" id="Phobius"/>
    </source>
</evidence>
<dbReference type="PANTHER" id="PTHR33048:SF47">
    <property type="entry name" value="INTEGRAL MEMBRANE PROTEIN-RELATED"/>
    <property type="match status" value="1"/>
</dbReference>
<keyword evidence="2 6" id="KW-0812">Transmembrane</keyword>
<accession>A0A9P4UZP2</accession>
<feature type="transmembrane region" description="Helical" evidence="6">
    <location>
        <begin position="49"/>
        <end position="70"/>
    </location>
</feature>
<feature type="domain" description="Rhodopsin" evidence="7">
    <location>
        <begin position="29"/>
        <end position="265"/>
    </location>
</feature>
<comment type="subcellular location">
    <subcellularLocation>
        <location evidence="1">Membrane</location>
        <topology evidence="1">Multi-pass membrane protein</topology>
    </subcellularLocation>
</comment>
<reference evidence="8" key="1">
    <citation type="journal article" date="2020" name="Stud. Mycol.">
        <title>101 Dothideomycetes genomes: a test case for predicting lifestyles and emergence of pathogens.</title>
        <authorList>
            <person name="Haridas S."/>
            <person name="Albert R."/>
            <person name="Binder M."/>
            <person name="Bloem J."/>
            <person name="Labutti K."/>
            <person name="Salamov A."/>
            <person name="Andreopoulos B."/>
            <person name="Baker S."/>
            <person name="Barry K."/>
            <person name="Bills G."/>
            <person name="Bluhm B."/>
            <person name="Cannon C."/>
            <person name="Castanera R."/>
            <person name="Culley D."/>
            <person name="Daum C."/>
            <person name="Ezra D."/>
            <person name="Gonzalez J."/>
            <person name="Henrissat B."/>
            <person name="Kuo A."/>
            <person name="Liang C."/>
            <person name="Lipzen A."/>
            <person name="Lutzoni F."/>
            <person name="Magnuson J."/>
            <person name="Mondo S."/>
            <person name="Nolan M."/>
            <person name="Ohm R."/>
            <person name="Pangilinan J."/>
            <person name="Park H.-J."/>
            <person name="Ramirez L."/>
            <person name="Alfaro M."/>
            <person name="Sun H."/>
            <person name="Tritt A."/>
            <person name="Yoshinaga Y."/>
            <person name="Zwiers L.-H."/>
            <person name="Turgeon B."/>
            <person name="Goodwin S."/>
            <person name="Spatafora J."/>
            <person name="Crous P."/>
            <person name="Grigoriev I."/>
        </authorList>
    </citation>
    <scope>NUCLEOTIDE SEQUENCE</scope>
    <source>
        <strain evidence="8">CBS 125425</strain>
    </source>
</reference>
<dbReference type="InterPro" id="IPR049326">
    <property type="entry name" value="Rhodopsin_dom_fungi"/>
</dbReference>
<evidence type="ECO:0000256" key="5">
    <source>
        <dbReference type="ARBA" id="ARBA00038359"/>
    </source>
</evidence>
<organism evidence="8 9">
    <name type="scientific">Polyplosphaeria fusca</name>
    <dbReference type="NCBI Taxonomy" id="682080"/>
    <lineage>
        <taxon>Eukaryota</taxon>
        <taxon>Fungi</taxon>
        <taxon>Dikarya</taxon>
        <taxon>Ascomycota</taxon>
        <taxon>Pezizomycotina</taxon>
        <taxon>Dothideomycetes</taxon>
        <taxon>Pleosporomycetidae</taxon>
        <taxon>Pleosporales</taxon>
        <taxon>Tetraplosphaeriaceae</taxon>
        <taxon>Polyplosphaeria</taxon>
    </lineage>
</organism>
<feature type="transmembrane region" description="Helical" evidence="6">
    <location>
        <begin position="90"/>
        <end position="113"/>
    </location>
</feature>
<evidence type="ECO:0000256" key="1">
    <source>
        <dbReference type="ARBA" id="ARBA00004141"/>
    </source>
</evidence>
<gene>
    <name evidence="8" type="ORF">EJ04DRAFT_579842</name>
</gene>
<sequence>MRPPLDDQSRSMVAYRISTLTIITIVVGLRFVARYIMRQAISWDDGLMLVAWAGFVAYIGITLDEVYLGVLRIPDLEVSFDTLIFMLKGGYAMGTLQIVVPSFARLSLLAFYLRIFTVQFFRRQALIVATITVAWMLSHILFISIQCVPWHRTWYEAAAHWCGGIKFGVYALIGGIGNSLLDLALILLPVRMIVQLRLTMSQKVGVSTIIVLGGLTSVVEIVRMKILYDEGDTPKHPYHVDIWGDAVIAMALLCANLPILKPLFSVSILPASVGIWISNLTGNIRSACTKRGTKQRDDACEGGKNGEDDEIHLTKVDGRETKAVETKDSDFYPLHSFHFTMKESTFEEA</sequence>
<evidence type="ECO:0000256" key="3">
    <source>
        <dbReference type="ARBA" id="ARBA00022989"/>
    </source>
</evidence>